<dbReference type="Proteomes" id="UP000812287">
    <property type="component" value="Unassembled WGS sequence"/>
</dbReference>
<proteinExistence type="predicted"/>
<evidence type="ECO:0000313" key="2">
    <source>
        <dbReference type="EMBL" id="KAG7440686.1"/>
    </source>
</evidence>
<dbReference type="OrthoDB" id="2975158at2759"/>
<dbReference type="RefSeq" id="XP_043034186.1">
    <property type="nucleotide sequence ID" value="XM_043182448.1"/>
</dbReference>
<gene>
    <name evidence="2" type="ORF">BT62DRAFT_842675</name>
</gene>
<evidence type="ECO:0000259" key="1">
    <source>
        <dbReference type="Pfam" id="PF18803"/>
    </source>
</evidence>
<reference evidence="2" key="1">
    <citation type="submission" date="2020-11" db="EMBL/GenBank/DDBJ databases">
        <title>Adaptations for nitrogen fixation in a non-lichenized fungal sporocarp promotes dispersal by wood-feeding termites.</title>
        <authorList>
            <consortium name="DOE Joint Genome Institute"/>
            <person name="Koch R.A."/>
            <person name="Yoon G."/>
            <person name="Arayal U."/>
            <person name="Lail K."/>
            <person name="Amirebrahimi M."/>
            <person name="Labutti K."/>
            <person name="Lipzen A."/>
            <person name="Riley R."/>
            <person name="Barry K."/>
            <person name="Henrissat B."/>
            <person name="Grigoriev I.V."/>
            <person name="Herr J.R."/>
            <person name="Aime M.C."/>
        </authorList>
    </citation>
    <scope>NUCLEOTIDE SEQUENCE</scope>
    <source>
        <strain evidence="2">MCA 3950</strain>
    </source>
</reference>
<comment type="caution">
    <text evidence="2">The sequence shown here is derived from an EMBL/GenBank/DDBJ whole genome shotgun (WGS) entry which is preliminary data.</text>
</comment>
<dbReference type="GeneID" id="66104745"/>
<sequence>LSLTMFKHWNGDYFDKILLWKLGLCYQVGHLIGDICIHLRPAFGSYIMIIDTNGVHDVALNFCSC</sequence>
<dbReference type="EMBL" id="MU250568">
    <property type="protein sequence ID" value="KAG7440686.1"/>
    <property type="molecule type" value="Genomic_DNA"/>
</dbReference>
<feature type="non-terminal residue" evidence="2">
    <location>
        <position position="65"/>
    </location>
</feature>
<feature type="domain" description="CxC2-like cysteine cluster KDZ transposase-associated" evidence="1">
    <location>
        <begin position="19"/>
        <end position="65"/>
    </location>
</feature>
<dbReference type="Pfam" id="PF18803">
    <property type="entry name" value="CxC2"/>
    <property type="match status" value="1"/>
</dbReference>
<keyword evidence="3" id="KW-1185">Reference proteome</keyword>
<name>A0A9P7VGP8_9AGAR</name>
<dbReference type="AlphaFoldDB" id="A0A9P7VGP8"/>
<feature type="non-terminal residue" evidence="2">
    <location>
        <position position="1"/>
    </location>
</feature>
<protein>
    <recommendedName>
        <fullName evidence="1">CxC2-like cysteine cluster KDZ transposase-associated domain-containing protein</fullName>
    </recommendedName>
</protein>
<evidence type="ECO:0000313" key="3">
    <source>
        <dbReference type="Proteomes" id="UP000812287"/>
    </source>
</evidence>
<dbReference type="InterPro" id="IPR041457">
    <property type="entry name" value="CxC2_KDZ-assoc"/>
</dbReference>
<accession>A0A9P7VGP8</accession>
<organism evidence="2 3">
    <name type="scientific">Guyanagaster necrorhizus</name>
    <dbReference type="NCBI Taxonomy" id="856835"/>
    <lineage>
        <taxon>Eukaryota</taxon>
        <taxon>Fungi</taxon>
        <taxon>Dikarya</taxon>
        <taxon>Basidiomycota</taxon>
        <taxon>Agaricomycotina</taxon>
        <taxon>Agaricomycetes</taxon>
        <taxon>Agaricomycetidae</taxon>
        <taxon>Agaricales</taxon>
        <taxon>Marasmiineae</taxon>
        <taxon>Physalacriaceae</taxon>
        <taxon>Guyanagaster</taxon>
    </lineage>
</organism>